<evidence type="ECO:0000259" key="1">
    <source>
        <dbReference type="Pfam" id="PF00483"/>
    </source>
</evidence>
<reference evidence="3 4" key="1">
    <citation type="submission" date="2018-11" db="EMBL/GenBank/DDBJ databases">
        <authorList>
            <person name="Criscuolo A."/>
        </authorList>
    </citation>
    <scope>NUCLEOTIDE SEQUENCE [LARGE SCALE GENOMIC DNA]</scope>
    <source>
        <strain evidence="3">ACIP111625</strain>
    </source>
</reference>
<dbReference type="InterPro" id="IPR005835">
    <property type="entry name" value="NTP_transferase_dom"/>
</dbReference>
<dbReference type="EMBL" id="UXAW01000051">
    <property type="protein sequence ID" value="VDC25111.1"/>
    <property type="molecule type" value="Genomic_DNA"/>
</dbReference>
<organism evidence="3 4">
    <name type="scientific">Pseudogemmobacter humi</name>
    <dbReference type="NCBI Taxonomy" id="2483812"/>
    <lineage>
        <taxon>Bacteria</taxon>
        <taxon>Pseudomonadati</taxon>
        <taxon>Pseudomonadota</taxon>
        <taxon>Alphaproteobacteria</taxon>
        <taxon>Rhodobacterales</taxon>
        <taxon>Paracoccaceae</taxon>
        <taxon>Pseudogemmobacter</taxon>
    </lineage>
</organism>
<keyword evidence="3" id="KW-0808">Transferase</keyword>
<evidence type="ECO:0000259" key="2">
    <source>
        <dbReference type="Pfam" id="PF24894"/>
    </source>
</evidence>
<dbReference type="InterPro" id="IPR056818">
    <property type="entry name" value="GlmU/GlgC-like_hexapep"/>
</dbReference>
<dbReference type="Pfam" id="PF00483">
    <property type="entry name" value="NTP_transferase"/>
    <property type="match status" value="1"/>
</dbReference>
<feature type="domain" description="Glucose-1-phosphate adenylyltransferase/Bifunctional protein GlmU-like C-terminal hexapeptide" evidence="2">
    <location>
        <begin position="273"/>
        <end position="326"/>
    </location>
</feature>
<dbReference type="AlphaFoldDB" id="A0A3P5X1L5"/>
<feature type="domain" description="Nucleotidyl transferase" evidence="1">
    <location>
        <begin position="23"/>
        <end position="150"/>
    </location>
</feature>
<sequence>MIAPTSARRELALLIAPWHPDALHELTETECSAALPFAHGVKVVDFQLANLARAGLREVIVLQPGLPRSSLRDHIRRVWRPSFRRIACLGGHACAGQQDYGALHRFLALIEGVDPDDLLLLAADHICESDIAGLIAFHQAGRNLVTLGAHQAGGAGPFTDWIAALNGGARAGIGMVVLNWKWFRACLARLPGAGADLPQQVIMAASREAGLQMRDAGEAGLYWRRLDCLDTFRLAWLDFISGPGLPCSLPLPPAMAQRFNTGAGAGVLRGMGDSVVMPGASVSPRAHVSRAIIAPGAHVPDGMVIGEDPEQDARLFRVTPGGTTLVTAEMLATAAAAGF</sequence>
<dbReference type="GO" id="GO:0008878">
    <property type="term" value="F:glucose-1-phosphate adenylyltransferase activity"/>
    <property type="evidence" value="ECO:0007669"/>
    <property type="project" value="UniProtKB-EC"/>
</dbReference>
<keyword evidence="4" id="KW-1185">Reference proteome</keyword>
<proteinExistence type="predicted"/>
<dbReference type="RefSeq" id="WP_160144558.1">
    <property type="nucleotide sequence ID" value="NZ_UXAW01000051.1"/>
</dbReference>
<evidence type="ECO:0000313" key="4">
    <source>
        <dbReference type="Proteomes" id="UP000277498"/>
    </source>
</evidence>
<dbReference type="EC" id="2.7.7.27" evidence="3"/>
<dbReference type="Gene3D" id="2.160.10.10">
    <property type="entry name" value="Hexapeptide repeat proteins"/>
    <property type="match status" value="1"/>
</dbReference>
<dbReference type="Proteomes" id="UP000277498">
    <property type="component" value="Unassembled WGS sequence"/>
</dbReference>
<dbReference type="Gene3D" id="3.90.550.10">
    <property type="entry name" value="Spore Coat Polysaccharide Biosynthesis Protein SpsA, Chain A"/>
    <property type="match status" value="1"/>
</dbReference>
<keyword evidence="3" id="KW-0548">Nucleotidyltransferase</keyword>
<name>A0A3P5X1L5_9RHOB</name>
<gene>
    <name evidence="3" type="primary">glgC</name>
    <name evidence="3" type="ORF">XINFAN_01386</name>
</gene>
<dbReference type="SUPFAM" id="SSF53448">
    <property type="entry name" value="Nucleotide-diphospho-sugar transferases"/>
    <property type="match status" value="1"/>
</dbReference>
<protein>
    <submittedName>
        <fullName evidence="3">Glucose-1-phosphate adenylyltransferase</fullName>
        <ecNumber evidence="3">2.7.7.27</ecNumber>
    </submittedName>
</protein>
<dbReference type="Pfam" id="PF24894">
    <property type="entry name" value="Hexapep_GlmU"/>
    <property type="match status" value="1"/>
</dbReference>
<dbReference type="InterPro" id="IPR029044">
    <property type="entry name" value="Nucleotide-diphossugar_trans"/>
</dbReference>
<evidence type="ECO:0000313" key="3">
    <source>
        <dbReference type="EMBL" id="VDC25111.1"/>
    </source>
</evidence>
<accession>A0A3P5X1L5</accession>
<dbReference type="OrthoDB" id="9801810at2"/>